<evidence type="ECO:0000256" key="1">
    <source>
        <dbReference type="SAM" id="MobiDB-lite"/>
    </source>
</evidence>
<gene>
    <name evidence="2" type="ORF">TRAPUB_12434</name>
</gene>
<accession>A0A1M2VTX9</accession>
<organism evidence="2 3">
    <name type="scientific">Trametes pubescens</name>
    <name type="common">White-rot fungus</name>
    <dbReference type="NCBI Taxonomy" id="154538"/>
    <lineage>
        <taxon>Eukaryota</taxon>
        <taxon>Fungi</taxon>
        <taxon>Dikarya</taxon>
        <taxon>Basidiomycota</taxon>
        <taxon>Agaricomycotina</taxon>
        <taxon>Agaricomycetes</taxon>
        <taxon>Polyporales</taxon>
        <taxon>Polyporaceae</taxon>
        <taxon>Trametes</taxon>
    </lineage>
</organism>
<sequence>MSMGVQGTLNPSSESAEESDNGSGSGEESESHVDEPSGSVTDVRDGMEIDFITGSAYAARAQESLKQATKLQCPFPHLPPLLSPKDASEDAAHSAPAASSSKRQNVCQYVFSRAYDLRRHLRAEHSIASEREKADEWVRLQKAGTRTAVHRAL</sequence>
<dbReference type="OrthoDB" id="427030at2759"/>
<dbReference type="STRING" id="154538.A0A1M2VTX9"/>
<feature type="region of interest" description="Disordered" evidence="1">
    <location>
        <begin position="1"/>
        <end position="46"/>
    </location>
</feature>
<proteinExistence type="predicted"/>
<evidence type="ECO:0000313" key="2">
    <source>
        <dbReference type="EMBL" id="OJT11063.1"/>
    </source>
</evidence>
<reference evidence="2 3" key="1">
    <citation type="submission" date="2016-10" db="EMBL/GenBank/DDBJ databases">
        <title>Genome sequence of the basidiomycete white-rot fungus Trametes pubescens.</title>
        <authorList>
            <person name="Makela M.R."/>
            <person name="Granchi Z."/>
            <person name="Peng M."/>
            <person name="De Vries R.P."/>
            <person name="Grigoriev I."/>
            <person name="Riley R."/>
            <person name="Hilden K."/>
        </authorList>
    </citation>
    <scope>NUCLEOTIDE SEQUENCE [LARGE SCALE GENOMIC DNA]</scope>
    <source>
        <strain evidence="2 3">FBCC735</strain>
    </source>
</reference>
<feature type="region of interest" description="Disordered" evidence="1">
    <location>
        <begin position="71"/>
        <end position="103"/>
    </location>
</feature>
<keyword evidence="3" id="KW-1185">Reference proteome</keyword>
<comment type="caution">
    <text evidence="2">The sequence shown here is derived from an EMBL/GenBank/DDBJ whole genome shotgun (WGS) entry which is preliminary data.</text>
</comment>
<feature type="compositionally biased region" description="Polar residues" evidence="1">
    <location>
        <begin position="1"/>
        <end position="11"/>
    </location>
</feature>
<protein>
    <submittedName>
        <fullName evidence="2">Uncharacterized protein</fullName>
    </submittedName>
</protein>
<dbReference type="EMBL" id="MNAD01000692">
    <property type="protein sequence ID" value="OJT11063.1"/>
    <property type="molecule type" value="Genomic_DNA"/>
</dbReference>
<evidence type="ECO:0000313" key="3">
    <source>
        <dbReference type="Proteomes" id="UP000184267"/>
    </source>
</evidence>
<name>A0A1M2VTX9_TRAPU</name>
<dbReference type="AlphaFoldDB" id="A0A1M2VTX9"/>
<dbReference type="Proteomes" id="UP000184267">
    <property type="component" value="Unassembled WGS sequence"/>
</dbReference>